<dbReference type="EMBL" id="NIRI02000042">
    <property type="protein sequence ID" value="KAG5452085.1"/>
    <property type="molecule type" value="Genomic_DNA"/>
</dbReference>
<dbReference type="AlphaFoldDB" id="A0A3R7H4F6"/>
<feature type="non-terminal residue" evidence="2">
    <location>
        <position position="1"/>
    </location>
</feature>
<protein>
    <submittedName>
        <fullName evidence="2">Uncharacterized protein</fullName>
    </submittedName>
</protein>
<reference evidence="2 3" key="2">
    <citation type="journal article" date="2021" name="Genomics">
        <title>High-quality reference genome for Clonorchis sinensis.</title>
        <authorList>
            <person name="Young N.D."/>
            <person name="Stroehlein A.J."/>
            <person name="Kinkar L."/>
            <person name="Wang T."/>
            <person name="Sohn W.M."/>
            <person name="Chang B.C.H."/>
            <person name="Kaur P."/>
            <person name="Weisz D."/>
            <person name="Dudchenko O."/>
            <person name="Aiden E.L."/>
            <person name="Korhonen P.K."/>
            <person name="Gasser R.B."/>
        </authorList>
    </citation>
    <scope>NUCLEOTIDE SEQUENCE [LARGE SCALE GENOMIC DNA]</scope>
    <source>
        <strain evidence="2">Cs-k2</strain>
    </source>
</reference>
<dbReference type="InParanoid" id="A0A3R7H4F6"/>
<keyword evidence="3" id="KW-1185">Reference proteome</keyword>
<evidence type="ECO:0000313" key="2">
    <source>
        <dbReference type="EMBL" id="KAG5452085.1"/>
    </source>
</evidence>
<evidence type="ECO:0000256" key="1">
    <source>
        <dbReference type="SAM" id="MobiDB-lite"/>
    </source>
</evidence>
<accession>A0A3R7H4F6</accession>
<name>A0A3R7H4F6_CLOSI</name>
<comment type="caution">
    <text evidence="2">The sequence shown here is derived from an EMBL/GenBank/DDBJ whole genome shotgun (WGS) entry which is preliminary data.</text>
</comment>
<evidence type="ECO:0000313" key="3">
    <source>
        <dbReference type="Proteomes" id="UP000286415"/>
    </source>
</evidence>
<organism evidence="2 3">
    <name type="scientific">Clonorchis sinensis</name>
    <name type="common">Chinese liver fluke</name>
    <dbReference type="NCBI Taxonomy" id="79923"/>
    <lineage>
        <taxon>Eukaryota</taxon>
        <taxon>Metazoa</taxon>
        <taxon>Spiralia</taxon>
        <taxon>Lophotrochozoa</taxon>
        <taxon>Platyhelminthes</taxon>
        <taxon>Trematoda</taxon>
        <taxon>Digenea</taxon>
        <taxon>Opisthorchiida</taxon>
        <taxon>Opisthorchiata</taxon>
        <taxon>Opisthorchiidae</taxon>
        <taxon>Clonorchis</taxon>
    </lineage>
</organism>
<dbReference type="Proteomes" id="UP000286415">
    <property type="component" value="Unassembled WGS sequence"/>
</dbReference>
<feature type="region of interest" description="Disordered" evidence="1">
    <location>
        <begin position="1"/>
        <end position="25"/>
    </location>
</feature>
<proteinExistence type="predicted"/>
<feature type="compositionally biased region" description="Polar residues" evidence="1">
    <location>
        <begin position="1"/>
        <end position="12"/>
    </location>
</feature>
<reference evidence="2 3" key="1">
    <citation type="journal article" date="2018" name="Biotechnol. Adv.">
        <title>Improved genomic resources and new bioinformatic workflow for the carcinogenic parasite Clonorchis sinensis: Biotechnological implications.</title>
        <authorList>
            <person name="Wang D."/>
            <person name="Korhonen P.K."/>
            <person name="Gasser R.B."/>
            <person name="Young N.D."/>
        </authorList>
    </citation>
    <scope>NUCLEOTIDE SEQUENCE [LARGE SCALE GENOMIC DNA]</scope>
    <source>
        <strain evidence="2">Cs-k2</strain>
    </source>
</reference>
<gene>
    <name evidence="2" type="ORF">CSKR_111127</name>
</gene>
<sequence length="147" mass="16614">ETTQKVAENSSTAHDRFRPSWGSSGRRSSRVFVNLMFYLNPSRTDFDKYTHLQINLVFTGDSTESLVYDVLQLNVLHTDCLMVQLGPQPKPLALKPGRKAAVFGWKCKYITIFTEHVATNVPTPNLQDKESLFVRALAIDQRGRGTL</sequence>